<feature type="region of interest" description="Disordered" evidence="1">
    <location>
        <begin position="1"/>
        <end position="60"/>
    </location>
</feature>
<dbReference type="Proteomes" id="UP000815677">
    <property type="component" value="Unassembled WGS sequence"/>
</dbReference>
<gene>
    <name evidence="2" type="ORF">MCHLO_07650</name>
</gene>
<keyword evidence="3" id="KW-1185">Reference proteome</keyword>
<dbReference type="EMBL" id="DF846461">
    <property type="protein sequence ID" value="GAT50404.1"/>
    <property type="molecule type" value="Genomic_DNA"/>
</dbReference>
<reference evidence="2" key="1">
    <citation type="submission" date="2014-09" db="EMBL/GenBank/DDBJ databases">
        <title>Genome sequence of the luminous mushroom Mycena chlorophos for searching fungal bioluminescence genes.</title>
        <authorList>
            <person name="Tanaka Y."/>
            <person name="Kasuga D."/>
            <person name="Oba Y."/>
            <person name="Hase S."/>
            <person name="Sato K."/>
            <person name="Oba Y."/>
            <person name="Sakakibara Y."/>
        </authorList>
    </citation>
    <scope>NUCLEOTIDE SEQUENCE</scope>
</reference>
<feature type="compositionally biased region" description="Polar residues" evidence="1">
    <location>
        <begin position="18"/>
        <end position="38"/>
    </location>
</feature>
<name>A0ABQ0LGY2_MYCCL</name>
<evidence type="ECO:0000313" key="3">
    <source>
        <dbReference type="Proteomes" id="UP000815677"/>
    </source>
</evidence>
<feature type="compositionally biased region" description="Low complexity" evidence="1">
    <location>
        <begin position="39"/>
        <end position="52"/>
    </location>
</feature>
<protein>
    <submittedName>
        <fullName evidence="2">Uncharacterized protein</fullName>
    </submittedName>
</protein>
<proteinExistence type="predicted"/>
<evidence type="ECO:0000313" key="2">
    <source>
        <dbReference type="EMBL" id="GAT50404.1"/>
    </source>
</evidence>
<feature type="compositionally biased region" description="Polar residues" evidence="1">
    <location>
        <begin position="1"/>
        <end position="10"/>
    </location>
</feature>
<accession>A0ABQ0LGY2</accession>
<evidence type="ECO:0000256" key="1">
    <source>
        <dbReference type="SAM" id="MobiDB-lite"/>
    </source>
</evidence>
<sequence>MFLATQASQSRRVRQRTHSSQSDDTEYTTPPSSPGLTQSAGSPGSVVSVATPPSSPVHDSACVAAGDRAESATEYAAKQQQRSWSAEGVDDIVCEPSVPGIVVTEPSGSHSDRLTRVCGKVFVRGGVAQRPPVSGEGFDDIVNVTGVPLVFKPEALEQFACLLGCQYPVLLRRRHGFGLTTFVSMLSAWLDLDYDLLNDPFISLIDGRTPSAGFHAFYVLELDFLHLRDAEDVDAMLRKYIHLQCRRLLERYGVADRALWLDFEPTSSARPEDYIAWLAAQFHALPSTLSADLFVIIRNCDTFVQGYIDGSQILYDFLRPLERMVMGEEIGGTLLVSEWDDGTLAPCAGRKFGTPIRPRPSLFHLDLECTLDLTHHPAFQTAIGFTAVEIDDLEHTLALGLRRDCNESPRVADQLKQKGSWGEMFADEDWYRNQKTWTHDTERLHTWDPSPYLEGLGDGGASAGVPVYSARKVMEMLRKKYGFPLLHRGWA</sequence>
<organism evidence="2 3">
    <name type="scientific">Mycena chlorophos</name>
    <name type="common">Agaric fungus</name>
    <name type="synonym">Agaricus chlorophos</name>
    <dbReference type="NCBI Taxonomy" id="658473"/>
    <lineage>
        <taxon>Eukaryota</taxon>
        <taxon>Fungi</taxon>
        <taxon>Dikarya</taxon>
        <taxon>Basidiomycota</taxon>
        <taxon>Agaricomycotina</taxon>
        <taxon>Agaricomycetes</taxon>
        <taxon>Agaricomycetidae</taxon>
        <taxon>Agaricales</taxon>
        <taxon>Marasmiineae</taxon>
        <taxon>Mycenaceae</taxon>
        <taxon>Mycena</taxon>
    </lineage>
</organism>